<dbReference type="Proteomes" id="UP000050794">
    <property type="component" value="Unassembled WGS sequence"/>
</dbReference>
<dbReference type="PANTHER" id="PTHR18901">
    <property type="entry name" value="2-DEOXYGLUCOSE-6-PHOSPHATE PHOSPHATASE 2"/>
    <property type="match status" value="1"/>
</dbReference>
<dbReference type="EMBL" id="UYWY01020127">
    <property type="protein sequence ID" value="VDM40586.1"/>
    <property type="molecule type" value="Genomic_DNA"/>
</dbReference>
<protein>
    <submittedName>
        <fullName evidence="3">Pseudouridine-5'-monophosphatase</fullName>
    </submittedName>
</protein>
<dbReference type="AlphaFoldDB" id="A0A183UL95"/>
<dbReference type="FunFam" id="3.40.50.1000:FF:000055">
    <property type="entry name" value="Haloacid dehalogenase-like hydrolase family protein"/>
    <property type="match status" value="1"/>
</dbReference>
<evidence type="ECO:0000313" key="1">
    <source>
        <dbReference type="EMBL" id="VDM40586.1"/>
    </source>
</evidence>
<dbReference type="WBParaSite" id="TCNE_0000926501-mRNA-1">
    <property type="protein sequence ID" value="TCNE_0000926501-mRNA-1"/>
    <property type="gene ID" value="TCNE_0000926501"/>
</dbReference>
<evidence type="ECO:0000313" key="2">
    <source>
        <dbReference type="Proteomes" id="UP000050794"/>
    </source>
</evidence>
<keyword evidence="2" id="KW-1185">Reference proteome</keyword>
<dbReference type="Pfam" id="PF00702">
    <property type="entry name" value="Hydrolase"/>
    <property type="match status" value="1"/>
</dbReference>
<evidence type="ECO:0000313" key="3">
    <source>
        <dbReference type="WBParaSite" id="TCNE_0000926501-mRNA-1"/>
    </source>
</evidence>
<name>A0A183UL95_TOXCA</name>
<dbReference type="InterPro" id="IPR006439">
    <property type="entry name" value="HAD-SF_hydro_IA"/>
</dbReference>
<dbReference type="InterPro" id="IPR036412">
    <property type="entry name" value="HAD-like_sf"/>
</dbReference>
<proteinExistence type="predicted"/>
<dbReference type="SFLD" id="SFLDS00003">
    <property type="entry name" value="Haloacid_Dehalogenase"/>
    <property type="match status" value="1"/>
</dbReference>
<dbReference type="InterPro" id="IPR023214">
    <property type="entry name" value="HAD_sf"/>
</dbReference>
<reference evidence="3" key="1">
    <citation type="submission" date="2016-06" db="UniProtKB">
        <authorList>
            <consortium name="WormBaseParasite"/>
        </authorList>
    </citation>
    <scope>IDENTIFICATION</scope>
</reference>
<dbReference type="Gene3D" id="1.10.150.240">
    <property type="entry name" value="Putative phosphatase, domain 2"/>
    <property type="match status" value="1"/>
</dbReference>
<dbReference type="GO" id="GO:0016791">
    <property type="term" value="F:phosphatase activity"/>
    <property type="evidence" value="ECO:0007669"/>
    <property type="project" value="TreeGrafter"/>
</dbReference>
<dbReference type="PANTHER" id="PTHR18901:SF38">
    <property type="entry name" value="PSEUDOURIDINE-5'-PHOSPHATASE"/>
    <property type="match status" value="1"/>
</dbReference>
<sequence length="252" mass="27995">MGEADRPSITHVIFDLDGLLVDTEPTYTEVNQRTMARFGKEFRLDLKPRTMGMKHDAAIQLMLDAVGLFGLDFHHKSLAFLVGLHDKVSVAEYCAIYDPDLRARLPYCPMMKGAMRLVRHLAKHNIPMAICSGSRTREFNLKVQNHKELTDLIPLQVRASDDPEIAEGKPAPDAFLVTMRRFAVKPADASNVLVFEDAPNGVLAAVAAGMHVVMVPDLSYASPPESVKHRIAFVLNSLEDFKPESMGLPPYD</sequence>
<gene>
    <name evidence="1" type="ORF">TCNE_LOCUS9265</name>
</gene>
<dbReference type="Gene3D" id="3.40.50.1000">
    <property type="entry name" value="HAD superfamily/HAD-like"/>
    <property type="match status" value="1"/>
</dbReference>
<accession>A0A183UL95</accession>
<dbReference type="InterPro" id="IPR023198">
    <property type="entry name" value="PGP-like_dom2"/>
</dbReference>
<dbReference type="NCBIfam" id="TIGR01509">
    <property type="entry name" value="HAD-SF-IA-v3"/>
    <property type="match status" value="1"/>
</dbReference>
<reference evidence="1 2" key="2">
    <citation type="submission" date="2018-11" db="EMBL/GenBank/DDBJ databases">
        <authorList>
            <consortium name="Pathogen Informatics"/>
        </authorList>
    </citation>
    <scope>NUCLEOTIDE SEQUENCE [LARGE SCALE GENOMIC DNA]</scope>
</reference>
<dbReference type="SUPFAM" id="SSF56784">
    <property type="entry name" value="HAD-like"/>
    <property type="match status" value="1"/>
</dbReference>
<organism evidence="2 3">
    <name type="scientific">Toxocara canis</name>
    <name type="common">Canine roundworm</name>
    <dbReference type="NCBI Taxonomy" id="6265"/>
    <lineage>
        <taxon>Eukaryota</taxon>
        <taxon>Metazoa</taxon>
        <taxon>Ecdysozoa</taxon>
        <taxon>Nematoda</taxon>
        <taxon>Chromadorea</taxon>
        <taxon>Rhabditida</taxon>
        <taxon>Spirurina</taxon>
        <taxon>Ascaridomorpha</taxon>
        <taxon>Ascaridoidea</taxon>
        <taxon>Toxocaridae</taxon>
        <taxon>Toxocara</taxon>
    </lineage>
</organism>
<dbReference type="SFLD" id="SFLDG01129">
    <property type="entry name" value="C1.5:_HAD__Beta-PGM__Phosphata"/>
    <property type="match status" value="1"/>
</dbReference>